<dbReference type="EMBL" id="CP108318">
    <property type="protein sequence ID" value="WTW66169.1"/>
    <property type="molecule type" value="Genomic_DNA"/>
</dbReference>
<organism evidence="1">
    <name type="scientific">Streptomyces sp. NBC_00003</name>
    <dbReference type="NCBI Taxonomy" id="2903608"/>
    <lineage>
        <taxon>Bacteria</taxon>
        <taxon>Bacillati</taxon>
        <taxon>Actinomycetota</taxon>
        <taxon>Actinomycetes</taxon>
        <taxon>Kitasatosporales</taxon>
        <taxon>Streptomycetaceae</taxon>
        <taxon>Streptomyces</taxon>
    </lineage>
</organism>
<evidence type="ECO:0000313" key="1">
    <source>
        <dbReference type="EMBL" id="WTW66169.1"/>
    </source>
</evidence>
<protein>
    <submittedName>
        <fullName evidence="1">Uncharacterized protein</fullName>
    </submittedName>
</protein>
<proteinExistence type="predicted"/>
<name>A0AAU2VHT9_9ACTN</name>
<reference evidence="1" key="1">
    <citation type="submission" date="2022-10" db="EMBL/GenBank/DDBJ databases">
        <title>The complete genomes of actinobacterial strains from the NBC collection.</title>
        <authorList>
            <person name="Joergensen T.S."/>
            <person name="Alvarez Arevalo M."/>
            <person name="Sterndorff E.B."/>
            <person name="Faurdal D."/>
            <person name="Vuksanovic O."/>
            <person name="Mourched A.-S."/>
            <person name="Charusanti P."/>
            <person name="Shaw S."/>
            <person name="Blin K."/>
            <person name="Weber T."/>
        </authorList>
    </citation>
    <scope>NUCLEOTIDE SEQUENCE</scope>
    <source>
        <strain evidence="1">NBC_00003</strain>
    </source>
</reference>
<gene>
    <name evidence="1" type="ORF">OG549_39185</name>
</gene>
<sequence>MESLLDHRGHAGSVDDESRAVRALYVTVEALREIGEPDADTDTTLVAWEKLQRIAQRWADQEDWVPWFSPHFPVRRLADVLPVA</sequence>
<accession>A0AAU2VHT9</accession>
<dbReference type="AlphaFoldDB" id="A0AAU2VHT9"/>